<dbReference type="InterPro" id="IPR029000">
    <property type="entry name" value="Cyclophilin-like_dom_sf"/>
</dbReference>
<dbReference type="GO" id="GO:0003755">
    <property type="term" value="F:peptidyl-prolyl cis-trans isomerase activity"/>
    <property type="evidence" value="ECO:0007669"/>
    <property type="project" value="UniProtKB-UniRule"/>
</dbReference>
<dbReference type="InterPro" id="IPR001179">
    <property type="entry name" value="PPIase_FKBP_dom"/>
</dbReference>
<feature type="domain" description="PPIase cyclophilin-type" evidence="8">
    <location>
        <begin position="19"/>
        <end position="148"/>
    </location>
</feature>
<evidence type="ECO:0000256" key="2">
    <source>
        <dbReference type="ARBA" id="ARBA00007365"/>
    </source>
</evidence>
<dbReference type="AlphaFoldDB" id="A0A9D9E0E4"/>
<dbReference type="PRINTS" id="PR00153">
    <property type="entry name" value="CSAPPISMRASE"/>
</dbReference>
<reference evidence="9" key="2">
    <citation type="journal article" date="2021" name="PeerJ">
        <title>Extensive microbial diversity within the chicken gut microbiome revealed by metagenomics and culture.</title>
        <authorList>
            <person name="Gilroy R."/>
            <person name="Ravi A."/>
            <person name="Getino M."/>
            <person name="Pursley I."/>
            <person name="Horton D.L."/>
            <person name="Alikhan N.F."/>
            <person name="Baker D."/>
            <person name="Gharbi K."/>
            <person name="Hall N."/>
            <person name="Watson M."/>
            <person name="Adriaenssens E.M."/>
            <person name="Foster-Nyarko E."/>
            <person name="Jarju S."/>
            <person name="Secka A."/>
            <person name="Antonio M."/>
            <person name="Oren A."/>
            <person name="Chaudhuri R.R."/>
            <person name="La Ragione R."/>
            <person name="Hildebrand F."/>
            <person name="Pallen M.J."/>
        </authorList>
    </citation>
    <scope>NUCLEOTIDE SEQUENCE</scope>
    <source>
        <strain evidence="9">7293</strain>
    </source>
</reference>
<comment type="catalytic activity">
    <reaction evidence="1 5 6">
        <text>[protein]-peptidylproline (omega=180) = [protein]-peptidylproline (omega=0)</text>
        <dbReference type="Rhea" id="RHEA:16237"/>
        <dbReference type="Rhea" id="RHEA-COMP:10747"/>
        <dbReference type="Rhea" id="RHEA-COMP:10748"/>
        <dbReference type="ChEBI" id="CHEBI:83833"/>
        <dbReference type="ChEBI" id="CHEBI:83834"/>
        <dbReference type="EC" id="5.2.1.8"/>
    </reaction>
</comment>
<comment type="caution">
    <text evidence="9">The sequence shown here is derived from an EMBL/GenBank/DDBJ whole genome shotgun (WGS) entry which is preliminary data.</text>
</comment>
<organism evidence="9 10">
    <name type="scientific">Candidatus Ornithospirochaeta stercoripullorum</name>
    <dbReference type="NCBI Taxonomy" id="2840899"/>
    <lineage>
        <taxon>Bacteria</taxon>
        <taxon>Pseudomonadati</taxon>
        <taxon>Spirochaetota</taxon>
        <taxon>Spirochaetia</taxon>
        <taxon>Spirochaetales</taxon>
        <taxon>Spirochaetaceae</taxon>
        <taxon>Spirochaetaceae incertae sedis</taxon>
        <taxon>Candidatus Ornithospirochaeta</taxon>
    </lineage>
</organism>
<comment type="similarity">
    <text evidence="2">Belongs to the cyclophilin-type PPIase family.</text>
</comment>
<dbReference type="InterPro" id="IPR046357">
    <property type="entry name" value="PPIase_dom_sf"/>
</dbReference>
<dbReference type="SUPFAM" id="SSF50891">
    <property type="entry name" value="Cyclophilin-like"/>
    <property type="match status" value="1"/>
</dbReference>
<evidence type="ECO:0000256" key="5">
    <source>
        <dbReference type="PROSITE-ProRule" id="PRU00277"/>
    </source>
</evidence>
<accession>A0A9D9E0E4</accession>
<dbReference type="EMBL" id="JADIMT010000108">
    <property type="protein sequence ID" value="MBO8437222.1"/>
    <property type="molecule type" value="Genomic_DNA"/>
</dbReference>
<reference evidence="9" key="1">
    <citation type="submission" date="2020-10" db="EMBL/GenBank/DDBJ databases">
        <authorList>
            <person name="Gilroy R."/>
        </authorList>
    </citation>
    <scope>NUCLEOTIDE SEQUENCE</scope>
    <source>
        <strain evidence="9">7293</strain>
    </source>
</reference>
<evidence type="ECO:0000259" key="8">
    <source>
        <dbReference type="PROSITE" id="PS50072"/>
    </source>
</evidence>
<evidence type="ECO:0000256" key="3">
    <source>
        <dbReference type="ARBA" id="ARBA00023110"/>
    </source>
</evidence>
<evidence type="ECO:0000256" key="4">
    <source>
        <dbReference type="ARBA" id="ARBA00023235"/>
    </source>
</evidence>
<feature type="domain" description="PPIase FKBP-type" evidence="7">
    <location>
        <begin position="231"/>
        <end position="316"/>
    </location>
</feature>
<dbReference type="FunFam" id="3.10.50.40:FF:000006">
    <property type="entry name" value="Peptidyl-prolyl cis-trans isomerase"/>
    <property type="match status" value="1"/>
</dbReference>
<dbReference type="Pfam" id="PF00160">
    <property type="entry name" value="Pro_isomerase"/>
    <property type="match status" value="1"/>
</dbReference>
<dbReference type="PROSITE" id="PS50059">
    <property type="entry name" value="FKBP_PPIASE"/>
    <property type="match status" value="1"/>
</dbReference>
<dbReference type="GO" id="GO:0006457">
    <property type="term" value="P:protein folding"/>
    <property type="evidence" value="ECO:0007669"/>
    <property type="project" value="InterPro"/>
</dbReference>
<evidence type="ECO:0000313" key="9">
    <source>
        <dbReference type="EMBL" id="MBO8437222.1"/>
    </source>
</evidence>
<evidence type="ECO:0000256" key="1">
    <source>
        <dbReference type="ARBA" id="ARBA00000971"/>
    </source>
</evidence>
<evidence type="ECO:0000313" key="10">
    <source>
        <dbReference type="Proteomes" id="UP000823615"/>
    </source>
</evidence>
<dbReference type="Gene3D" id="2.40.100.10">
    <property type="entry name" value="Cyclophilin-like"/>
    <property type="match status" value="1"/>
</dbReference>
<evidence type="ECO:0000259" key="7">
    <source>
        <dbReference type="PROSITE" id="PS50059"/>
    </source>
</evidence>
<dbReference type="Pfam" id="PF00254">
    <property type="entry name" value="FKBP_C"/>
    <property type="match status" value="1"/>
</dbReference>
<proteinExistence type="inferred from homology"/>
<dbReference type="InterPro" id="IPR044666">
    <property type="entry name" value="Cyclophilin_A-like"/>
</dbReference>
<dbReference type="PANTHER" id="PTHR45625">
    <property type="entry name" value="PEPTIDYL-PROLYL CIS-TRANS ISOMERASE-RELATED"/>
    <property type="match status" value="1"/>
</dbReference>
<evidence type="ECO:0000256" key="6">
    <source>
        <dbReference type="RuleBase" id="RU003915"/>
    </source>
</evidence>
<sequence>MDLNNLKDGMYAVIETDKGDILIELEYKLCPMTVCNFAGLAEGTLNMEHPGVPFYNGLKFHRVIKDFMIQGGCPKGDGTGGPGYRFPDEFHPELKHDGPGVLSMANAGPGTNGSQFFITHVATPWLDGKHTVFGHVIDGQAVVDKIAQNDKIKSIKILRIGKDANDFEVSGNHFAELCDQVTERHNAQLAEARKKIEAELENRYPNAIKTESGLRYVITKNGTGTVSPKFGDAVTVHYQGSLLNGKIFDSSLIRHEPATFRIGQVIDGWNEALQTMKKGEKRTLIIPPELGYGEYGYPGVIPPDSFLIFDVELLDF</sequence>
<dbReference type="CDD" id="cd00317">
    <property type="entry name" value="cyclophilin"/>
    <property type="match status" value="1"/>
</dbReference>
<comment type="similarity">
    <text evidence="6">Belongs to the FKBP-type PPIase family.</text>
</comment>
<dbReference type="InterPro" id="IPR002130">
    <property type="entry name" value="Cyclophilin-type_PPIase_dom"/>
</dbReference>
<keyword evidence="3 5" id="KW-0697">Rotamase</keyword>
<dbReference type="Gene3D" id="3.10.50.40">
    <property type="match status" value="1"/>
</dbReference>
<name>A0A9D9E0E4_9SPIO</name>
<dbReference type="Proteomes" id="UP000823615">
    <property type="component" value="Unassembled WGS sequence"/>
</dbReference>
<protein>
    <recommendedName>
        <fullName evidence="6">Peptidyl-prolyl cis-trans isomerase</fullName>
        <ecNumber evidence="6">5.2.1.8</ecNumber>
    </recommendedName>
</protein>
<gene>
    <name evidence="9" type="ORF">IAA97_09660</name>
</gene>
<dbReference type="SUPFAM" id="SSF54534">
    <property type="entry name" value="FKBP-like"/>
    <property type="match status" value="1"/>
</dbReference>
<dbReference type="PANTHER" id="PTHR45625:SF4">
    <property type="entry name" value="PEPTIDYLPROLYL ISOMERASE DOMAIN AND WD REPEAT-CONTAINING PROTEIN 1"/>
    <property type="match status" value="1"/>
</dbReference>
<keyword evidence="4 5" id="KW-0413">Isomerase</keyword>
<dbReference type="EC" id="5.2.1.8" evidence="6"/>
<dbReference type="PROSITE" id="PS50072">
    <property type="entry name" value="CSA_PPIASE_2"/>
    <property type="match status" value="1"/>
</dbReference>
<dbReference type="PROSITE" id="PS00170">
    <property type="entry name" value="CSA_PPIASE_1"/>
    <property type="match status" value="1"/>
</dbReference>
<dbReference type="InterPro" id="IPR020892">
    <property type="entry name" value="Cyclophilin-type_PPIase_CS"/>
</dbReference>